<dbReference type="InterPro" id="IPR029058">
    <property type="entry name" value="AB_hydrolase_fold"/>
</dbReference>
<dbReference type="PANTHER" id="PTHR42881:SF2">
    <property type="entry name" value="PROLYL ENDOPEPTIDASE"/>
    <property type="match status" value="1"/>
</dbReference>
<evidence type="ECO:0000259" key="1">
    <source>
        <dbReference type="Pfam" id="PF02897"/>
    </source>
</evidence>
<dbReference type="Gene3D" id="2.130.10.120">
    <property type="entry name" value="Prolyl oligopeptidase, N-terminal domain"/>
    <property type="match status" value="1"/>
</dbReference>
<dbReference type="AlphaFoldDB" id="A0A1D2M0N9"/>
<dbReference type="Gene3D" id="3.40.50.1820">
    <property type="entry name" value="alpha/beta hydrolase"/>
    <property type="match status" value="1"/>
</dbReference>
<dbReference type="OrthoDB" id="248387at2759"/>
<feature type="domain" description="Peptidase S9A N-terminal" evidence="1">
    <location>
        <begin position="2"/>
        <end position="198"/>
    </location>
</feature>
<dbReference type="Proteomes" id="UP000094527">
    <property type="component" value="Unassembled WGS sequence"/>
</dbReference>
<reference evidence="2 3" key="1">
    <citation type="journal article" date="2016" name="Genome Biol. Evol.">
        <title>Gene Family Evolution Reflects Adaptation to Soil Environmental Stressors in the Genome of the Collembolan Orchesella cincta.</title>
        <authorList>
            <person name="Faddeeva-Vakhrusheva A."/>
            <person name="Derks M.F."/>
            <person name="Anvar S.Y."/>
            <person name="Agamennone V."/>
            <person name="Suring W."/>
            <person name="Smit S."/>
            <person name="van Straalen N.M."/>
            <person name="Roelofs D."/>
        </authorList>
    </citation>
    <scope>NUCLEOTIDE SEQUENCE [LARGE SCALE GENOMIC DNA]</scope>
    <source>
        <tissue evidence="2">Mixed pool</tissue>
    </source>
</reference>
<dbReference type="GO" id="GO:0005829">
    <property type="term" value="C:cytosol"/>
    <property type="evidence" value="ECO:0007669"/>
    <property type="project" value="TreeGrafter"/>
</dbReference>
<gene>
    <name evidence="2" type="ORF">Ocin01_20152</name>
</gene>
<evidence type="ECO:0000313" key="2">
    <source>
        <dbReference type="EMBL" id="ODM86530.1"/>
    </source>
</evidence>
<name>A0A1D2M0N9_ORCCI</name>
<dbReference type="EMBL" id="LJIJ01008417">
    <property type="protein sequence ID" value="ODM86530.1"/>
    <property type="molecule type" value="Genomic_DNA"/>
</dbReference>
<protein>
    <submittedName>
        <fullName evidence="2">Prolyl endopeptidase</fullName>
    </submittedName>
</protein>
<sequence length="279" mass="32133">MIVEFPDNPTWIITTILPFLQVCDVSLDGRYLVVYAGDVVAESHTFYMDIGKSGAITRDNPIVNLFPEPGRHVFLGNDDNLFYFRTNFEAPNFKIISFDVEKNEWSNMIEENPSAVIVWAKIVAGDKLVLCYNEHLDTRLEIHKLDDSGELIKTIAFEDNISPYDHYGRRDLPDLFLRVESYLNPGILYRLYFEDDSVESEVYDKIEIPYYDPTSFTSELVFYSNDDGTNIPMTLVYKNTTELDGSAPCILYGYGGFGKTSLPYFDVRTSYLLKILMEW</sequence>
<dbReference type="Pfam" id="PF02897">
    <property type="entry name" value="Peptidase_S9_N"/>
    <property type="match status" value="1"/>
</dbReference>
<evidence type="ECO:0000313" key="3">
    <source>
        <dbReference type="Proteomes" id="UP000094527"/>
    </source>
</evidence>
<proteinExistence type="predicted"/>
<keyword evidence="3" id="KW-1185">Reference proteome</keyword>
<dbReference type="InterPro" id="IPR051167">
    <property type="entry name" value="Prolyl_oligopep/macrocyclase"/>
</dbReference>
<dbReference type="InterPro" id="IPR023302">
    <property type="entry name" value="Pept_S9A_N"/>
</dbReference>
<comment type="caution">
    <text evidence="2">The sequence shown here is derived from an EMBL/GenBank/DDBJ whole genome shotgun (WGS) entry which is preliminary data.</text>
</comment>
<accession>A0A1D2M0N9</accession>
<dbReference type="GO" id="GO:0070012">
    <property type="term" value="F:oligopeptidase activity"/>
    <property type="evidence" value="ECO:0007669"/>
    <property type="project" value="TreeGrafter"/>
</dbReference>
<dbReference type="PANTHER" id="PTHR42881">
    <property type="entry name" value="PROLYL ENDOPEPTIDASE"/>
    <property type="match status" value="1"/>
</dbReference>
<dbReference type="OMA" id="KTWHEAG"/>
<dbReference type="GO" id="GO:0004252">
    <property type="term" value="F:serine-type endopeptidase activity"/>
    <property type="evidence" value="ECO:0007669"/>
    <property type="project" value="InterPro"/>
</dbReference>
<dbReference type="SUPFAM" id="SSF50993">
    <property type="entry name" value="Peptidase/esterase 'gauge' domain"/>
    <property type="match status" value="1"/>
</dbReference>
<organism evidence="2 3">
    <name type="scientific">Orchesella cincta</name>
    <name type="common">Springtail</name>
    <name type="synonym">Podura cincta</name>
    <dbReference type="NCBI Taxonomy" id="48709"/>
    <lineage>
        <taxon>Eukaryota</taxon>
        <taxon>Metazoa</taxon>
        <taxon>Ecdysozoa</taxon>
        <taxon>Arthropoda</taxon>
        <taxon>Hexapoda</taxon>
        <taxon>Collembola</taxon>
        <taxon>Entomobryomorpha</taxon>
        <taxon>Entomobryoidea</taxon>
        <taxon>Orchesellidae</taxon>
        <taxon>Orchesellinae</taxon>
        <taxon>Orchesella</taxon>
    </lineage>
</organism>